<keyword evidence="1" id="KW-0812">Transmembrane</keyword>
<dbReference type="HOGENOM" id="CLU_569956_0_0_1"/>
<feature type="transmembrane region" description="Helical" evidence="1">
    <location>
        <begin position="210"/>
        <end position="231"/>
    </location>
</feature>
<feature type="transmembrane region" description="Helical" evidence="1">
    <location>
        <begin position="424"/>
        <end position="449"/>
    </location>
</feature>
<dbReference type="RefSeq" id="XP_003044546.1">
    <property type="nucleotide sequence ID" value="XM_003044500.1"/>
</dbReference>
<dbReference type="OrthoDB" id="3231000at2759"/>
<keyword evidence="3" id="KW-1185">Reference proteome</keyword>
<accession>C7ZB22</accession>
<dbReference type="Proteomes" id="UP000005206">
    <property type="component" value="Chromosome 7"/>
</dbReference>
<dbReference type="OMA" id="HITIYET"/>
<name>C7ZB22_FUSV7</name>
<sequence>MDPFGDFAPARLIIDLGAVFFPSSRRAGPPDYAEWKKCVRLGKDKKFHGVWDIPLIGDGEWDSHTNELVQGCNESPAVLPPQDAGSIRLTIFEARGDGLIASGTEGASGFAALTSQWRKHGRNPWYHIKTYETSSPACVHKYIRVFEGQNQRRQVKIECRTFVLPKLAEALANNPPAHHFLLATRLYMELEALDVYYRPIRADQNWKQSLLLQFHHACLCSFSGFLATLIFQDKRGREGDIDPAWAELRGWNLKEITKYSYACRSLREMGEELVSTTESLIDVVKGSPTVAGAPQAAIKFMVIEAELRGYCREVKERLQKLSGGLEHDLKFLELARNVNQARGVQQLTLLATIFLPLSLAAGVLSMQTRFKDLGSLLYDFFGVAMLLGATVVIIFIIMTIIAIIKEADGKLTRYFAYRERLRHIVINLLILSLFSYGSLVLSSFLVGMFKDVPLGAKTKEATGKENESGWPRRWCSRRQ</sequence>
<evidence type="ECO:0000313" key="3">
    <source>
        <dbReference type="Proteomes" id="UP000005206"/>
    </source>
</evidence>
<dbReference type="VEuPathDB" id="FungiDB:NECHADRAFT_83137"/>
<feature type="transmembrane region" description="Helical" evidence="1">
    <location>
        <begin position="347"/>
        <end position="368"/>
    </location>
</feature>
<evidence type="ECO:0000313" key="2">
    <source>
        <dbReference type="EMBL" id="EEU38833.1"/>
    </source>
</evidence>
<dbReference type="AlphaFoldDB" id="C7ZB22"/>
<dbReference type="KEGG" id="nhe:NECHADRAFT_83137"/>
<dbReference type="Gene3D" id="1.20.58.340">
    <property type="entry name" value="Magnesium transport protein CorA, transmembrane region"/>
    <property type="match status" value="1"/>
</dbReference>
<evidence type="ECO:0000256" key="1">
    <source>
        <dbReference type="SAM" id="Phobius"/>
    </source>
</evidence>
<dbReference type="eggNOG" id="ENOG502SVQ9">
    <property type="taxonomic scope" value="Eukaryota"/>
</dbReference>
<dbReference type="InParanoid" id="C7ZB22"/>
<dbReference type="EMBL" id="GG698914">
    <property type="protein sequence ID" value="EEU38833.1"/>
    <property type="molecule type" value="Genomic_DNA"/>
</dbReference>
<keyword evidence="1" id="KW-1133">Transmembrane helix</keyword>
<dbReference type="GeneID" id="9672735"/>
<reference evidence="2 3" key="1">
    <citation type="journal article" date="2009" name="PLoS Genet.">
        <title>The genome of Nectria haematococca: contribution of supernumerary chromosomes to gene expansion.</title>
        <authorList>
            <person name="Coleman J.J."/>
            <person name="Rounsley S.D."/>
            <person name="Rodriguez-Carres M."/>
            <person name="Kuo A."/>
            <person name="Wasmann C.C."/>
            <person name="Grimwood J."/>
            <person name="Schmutz J."/>
            <person name="Taga M."/>
            <person name="White G.J."/>
            <person name="Zhou S."/>
            <person name="Schwartz D.C."/>
            <person name="Freitag M."/>
            <person name="Ma L.J."/>
            <person name="Danchin E.G."/>
            <person name="Henrissat B."/>
            <person name="Coutinho P.M."/>
            <person name="Nelson D.R."/>
            <person name="Straney D."/>
            <person name="Napoli C.A."/>
            <person name="Barker B.M."/>
            <person name="Gribskov M."/>
            <person name="Rep M."/>
            <person name="Kroken S."/>
            <person name="Molnar I."/>
            <person name="Rensing C."/>
            <person name="Kennell J.C."/>
            <person name="Zamora J."/>
            <person name="Farman M.L."/>
            <person name="Selker E.U."/>
            <person name="Salamov A."/>
            <person name="Shapiro H."/>
            <person name="Pangilinan J."/>
            <person name="Lindquist E."/>
            <person name="Lamers C."/>
            <person name="Grigoriev I.V."/>
            <person name="Geiser D.M."/>
            <person name="Covert S.F."/>
            <person name="Temporini E."/>
            <person name="Vanetten H.D."/>
        </authorList>
    </citation>
    <scope>NUCLEOTIDE SEQUENCE [LARGE SCALE GENOMIC DNA]</scope>
    <source>
        <strain evidence="3">ATCC MYA-4622 / CBS 123669 / FGSC 9596 / NRRL 45880 / 77-13-4</strain>
    </source>
</reference>
<feature type="transmembrane region" description="Helical" evidence="1">
    <location>
        <begin position="380"/>
        <end position="404"/>
    </location>
</feature>
<gene>
    <name evidence="2" type="ORF">NECHADRAFT_83137</name>
</gene>
<organism evidence="2 3">
    <name type="scientific">Fusarium vanettenii (strain ATCC MYA-4622 / CBS 123669 / FGSC 9596 / NRRL 45880 / 77-13-4)</name>
    <name type="common">Fusarium solani subsp. pisi</name>
    <dbReference type="NCBI Taxonomy" id="660122"/>
    <lineage>
        <taxon>Eukaryota</taxon>
        <taxon>Fungi</taxon>
        <taxon>Dikarya</taxon>
        <taxon>Ascomycota</taxon>
        <taxon>Pezizomycotina</taxon>
        <taxon>Sordariomycetes</taxon>
        <taxon>Hypocreomycetidae</taxon>
        <taxon>Hypocreales</taxon>
        <taxon>Nectriaceae</taxon>
        <taxon>Fusarium</taxon>
        <taxon>Fusarium solani species complex</taxon>
        <taxon>Fusarium vanettenii</taxon>
    </lineage>
</organism>
<protein>
    <submittedName>
        <fullName evidence="2">Uncharacterized protein</fullName>
    </submittedName>
</protein>
<proteinExistence type="predicted"/>
<keyword evidence="1" id="KW-0472">Membrane</keyword>